<evidence type="ECO:0000313" key="4">
    <source>
        <dbReference type="EMBL" id="MFH6772950.1"/>
    </source>
</evidence>
<sequence>MIRNACSVIILIIGMNCFGQLGSVPSFFNIQREIPLLDLNTTSTISVADYGAVVDDGNDDIAAITAAINAAVSSATESNPVRLLFENGTYDLMPDGSSTHALSITDANNILWDGQNAEFLNHNPAVGFVNLLRCTNVIIKDISVDYATLPFTQGKITFVDEANGYFEFTVDDNFPLPTETFFSDAPQRWGMIKNSKGGIKEGTKNLIPHNRYFELIAPRTYKYANQGGTNLDGVEVGDYFVHIARNNGKSLFRTNAGKNVTYLNITGYSSPAGSFNAVNCQEWNIINSQIKLKAGRVHSTNADCIHVNGGTIAPWVENCSFEGFSDDCVNLKYTKRTITEINSSTQITVLYQVDVGENLEFYNPRDGVYLGNATVTAVQNLGSNLYKITLSDPINITTITDPDHQLADKAYVESRSNQSFIFRNNIIRNSRRYGILIQSKYALIENNTFQNLSGSGIRIENGVDWGEGFRASEIEIRNNTFDNCGFDQTYITEAESAAIAVDFMKLGSPCTASDTWCGTQTSNWKAHNNIRILDNTILYNKKGVYLKNIDGLTFSNNFICHRDEDITLAANESPVKQTILNCSNVNVVDFQLTVPDANAQFLLNEDPSALELLNSGSDTNIGLDVITSGGDITQGFNDSEIGYAFKINTANNGRLRLVNTSDSSPFPGPVGGAARTYAFWFKPEASVFQSLLYSGGPANGEVFTVQMQSNGVLRVTDNNQNMVKMDDMPIDIGQWNHIAISVPENESMFDIQLYKNGVASSETYSGSDDLINTTSTRVDFFPTFNGLVSDIRYFDYKLCSSEIESVFNDRQTNTLSNDFNLKGKQTKIIVYPTLVSDKLYFSKSVNSIKVFNLLGQNFTQINHSNIKEIDLSGLPSGIYIIQLNNLQTEKIYKK</sequence>
<keyword evidence="5" id="KW-1185">Reference proteome</keyword>
<dbReference type="SUPFAM" id="SSF51126">
    <property type="entry name" value="Pectin lyase-like"/>
    <property type="match status" value="1"/>
</dbReference>
<proteinExistence type="predicted"/>
<dbReference type="Pfam" id="PF13229">
    <property type="entry name" value="Beta_helix"/>
    <property type="match status" value="1"/>
</dbReference>
<dbReference type="InterPro" id="IPR011050">
    <property type="entry name" value="Pectin_lyase_fold/virulence"/>
</dbReference>
<keyword evidence="1" id="KW-0732">Signal</keyword>
<evidence type="ECO:0000259" key="2">
    <source>
        <dbReference type="Pfam" id="PF13229"/>
    </source>
</evidence>
<dbReference type="Gene3D" id="2.60.120.200">
    <property type="match status" value="1"/>
</dbReference>
<feature type="domain" description="Right handed beta helix" evidence="2">
    <location>
        <begin position="416"/>
        <end position="557"/>
    </location>
</feature>
<dbReference type="RefSeq" id="WP_344742006.1">
    <property type="nucleotide sequence ID" value="NZ_BAABAY010000007.1"/>
</dbReference>
<dbReference type="NCBIfam" id="TIGR04183">
    <property type="entry name" value="Por_Secre_tail"/>
    <property type="match status" value="1"/>
</dbReference>
<evidence type="ECO:0000256" key="1">
    <source>
        <dbReference type="ARBA" id="ARBA00022729"/>
    </source>
</evidence>
<dbReference type="SUPFAM" id="SSF49899">
    <property type="entry name" value="Concanavalin A-like lectins/glucanases"/>
    <property type="match status" value="1"/>
</dbReference>
<protein>
    <submittedName>
        <fullName evidence="4">LamG-like jellyroll fold domain-containing protein</fullName>
    </submittedName>
</protein>
<dbReference type="EMBL" id="JBAWKB010000005">
    <property type="protein sequence ID" value="MFH6772950.1"/>
    <property type="molecule type" value="Genomic_DNA"/>
</dbReference>
<accession>A0ABW7N2E7</accession>
<reference evidence="4 5" key="1">
    <citation type="submission" date="2024-02" db="EMBL/GenBank/DDBJ databases">
        <title>A Gaetbulibacter species isolated from tidal flats and genomic insights of their niches.</title>
        <authorList>
            <person name="Ye Y."/>
        </authorList>
    </citation>
    <scope>NUCLEOTIDE SEQUENCE [LARGE SCALE GENOMIC DNA]</scope>
    <source>
        <strain evidence="4 5">KYW382</strain>
    </source>
</reference>
<dbReference type="Proteomes" id="UP001610100">
    <property type="component" value="Unassembled WGS sequence"/>
</dbReference>
<dbReference type="Pfam" id="PF18962">
    <property type="entry name" value="Por_Secre_tail"/>
    <property type="match status" value="1"/>
</dbReference>
<dbReference type="InterPro" id="IPR013320">
    <property type="entry name" value="ConA-like_dom_sf"/>
</dbReference>
<comment type="caution">
    <text evidence="4">The sequence shown here is derived from an EMBL/GenBank/DDBJ whole genome shotgun (WGS) entry which is preliminary data.</text>
</comment>
<name>A0ABW7N2E7_9FLAO</name>
<dbReference type="SMART" id="SM00710">
    <property type="entry name" value="PbH1"/>
    <property type="match status" value="6"/>
</dbReference>
<evidence type="ECO:0000259" key="3">
    <source>
        <dbReference type="Pfam" id="PF18962"/>
    </source>
</evidence>
<dbReference type="Pfam" id="PF13385">
    <property type="entry name" value="Laminin_G_3"/>
    <property type="match status" value="1"/>
</dbReference>
<dbReference type="InterPro" id="IPR039448">
    <property type="entry name" value="Beta_helix"/>
</dbReference>
<dbReference type="Gene3D" id="2.160.20.10">
    <property type="entry name" value="Single-stranded right-handed beta-helix, Pectin lyase-like"/>
    <property type="match status" value="3"/>
</dbReference>
<evidence type="ECO:0000313" key="5">
    <source>
        <dbReference type="Proteomes" id="UP001610100"/>
    </source>
</evidence>
<organism evidence="4 5">
    <name type="scientific">Gaetbulibacter aestuarii</name>
    <dbReference type="NCBI Taxonomy" id="1502358"/>
    <lineage>
        <taxon>Bacteria</taxon>
        <taxon>Pseudomonadati</taxon>
        <taxon>Bacteroidota</taxon>
        <taxon>Flavobacteriia</taxon>
        <taxon>Flavobacteriales</taxon>
        <taxon>Flavobacteriaceae</taxon>
        <taxon>Gaetbulibacter</taxon>
    </lineage>
</organism>
<dbReference type="InterPro" id="IPR026444">
    <property type="entry name" value="Secre_tail"/>
</dbReference>
<dbReference type="InterPro" id="IPR012334">
    <property type="entry name" value="Pectin_lyas_fold"/>
</dbReference>
<feature type="domain" description="Secretion system C-terminal sorting" evidence="3">
    <location>
        <begin position="830"/>
        <end position="893"/>
    </location>
</feature>
<dbReference type="InterPro" id="IPR006626">
    <property type="entry name" value="PbH1"/>
</dbReference>
<gene>
    <name evidence="4" type="ORF">V8G58_13485</name>
</gene>